<sequence length="434" mass="48690">MRIKRQYLAGLTGCLLAAGVHAEGFLDDSKTSLRYSQFYWDENDGGGFGPTRDEWVQAAQFSFNSGWYRDMLGVDYSYGLANDIHVGDDANSISNLEKDDSVQSPHGIAKPVEAYLRGKFAGGAGELNLGAGKKIRRYAQYRDDTTRILPAATVGFDLGYRLDPVELRFSRIHAFSPRHENGWGDELTNFRGEQIDDLRLYALAWKLPTGSSLQAEYAESDDYLREAMVKLEHSFDLGAGRGLDLYATSGLQQDAGKLFEYGGVKGLYEAEESHDARYLDLSAKYRSGAYYAGVAYNKVWGDDFDRLFFAKDHGTWNSSAKLFYYFGLENEEMFKLSAGMSFADIGLPQLRLDAHYAFSSHAAGFNDFSRDELQTVLQYNFDGVLKGLSAAWLHVEFETEGTPDGISRFMTTRGPAGIITHNAERFYLNYVFNF</sequence>
<organism evidence="5 6">
    <name type="scientific">Pseudomonas linyingensis</name>
    <dbReference type="NCBI Taxonomy" id="915471"/>
    <lineage>
        <taxon>Bacteria</taxon>
        <taxon>Pseudomonadati</taxon>
        <taxon>Pseudomonadota</taxon>
        <taxon>Gammaproteobacteria</taxon>
        <taxon>Pseudomonadales</taxon>
        <taxon>Pseudomonadaceae</taxon>
        <taxon>Pseudomonas</taxon>
    </lineage>
</organism>
<dbReference type="InterPro" id="IPR005318">
    <property type="entry name" value="OM_porin_bac"/>
</dbReference>
<dbReference type="InterPro" id="IPR023614">
    <property type="entry name" value="Porin_dom_sf"/>
</dbReference>
<dbReference type="RefSeq" id="WP_090309096.1">
    <property type="nucleotide sequence ID" value="NZ_FNZE01000004.1"/>
</dbReference>
<evidence type="ECO:0000256" key="4">
    <source>
        <dbReference type="SAM" id="SignalP"/>
    </source>
</evidence>
<dbReference type="Gene3D" id="2.40.160.10">
    <property type="entry name" value="Porin"/>
    <property type="match status" value="1"/>
</dbReference>
<keyword evidence="6" id="KW-1185">Reference proteome</keyword>
<evidence type="ECO:0000313" key="6">
    <source>
        <dbReference type="Proteomes" id="UP000242930"/>
    </source>
</evidence>
<dbReference type="GO" id="GO:0015288">
    <property type="term" value="F:porin activity"/>
    <property type="evidence" value="ECO:0007669"/>
    <property type="project" value="TreeGrafter"/>
</dbReference>
<dbReference type="PANTHER" id="PTHR34596:SF2">
    <property type="entry name" value="CHITOPORIN"/>
    <property type="match status" value="1"/>
</dbReference>
<reference evidence="6" key="1">
    <citation type="submission" date="2016-10" db="EMBL/GenBank/DDBJ databases">
        <authorList>
            <person name="Varghese N."/>
            <person name="Submissions S."/>
        </authorList>
    </citation>
    <scope>NUCLEOTIDE SEQUENCE [LARGE SCALE GENOMIC DNA]</scope>
    <source>
        <strain evidence="6">LMG 25967</strain>
    </source>
</reference>
<keyword evidence="3 4" id="KW-0732">Signal</keyword>
<evidence type="ECO:0000313" key="5">
    <source>
        <dbReference type="EMBL" id="SEJ09619.1"/>
    </source>
</evidence>
<dbReference type="PANTHER" id="PTHR34596">
    <property type="entry name" value="CHITOPORIN"/>
    <property type="match status" value="1"/>
</dbReference>
<protein>
    <submittedName>
        <fullName evidence="5">Outer membrane porin, OprD family</fullName>
    </submittedName>
</protein>
<accession>A0A1H6VYA2</accession>
<dbReference type="GO" id="GO:0016020">
    <property type="term" value="C:membrane"/>
    <property type="evidence" value="ECO:0007669"/>
    <property type="project" value="InterPro"/>
</dbReference>
<evidence type="ECO:0000256" key="2">
    <source>
        <dbReference type="ARBA" id="ARBA00022448"/>
    </source>
</evidence>
<comment type="similarity">
    <text evidence="1">Belongs to the outer membrane porin (Opr) (TC 1.B.25) family.</text>
</comment>
<feature type="chain" id="PRO_5017288817" evidence="4">
    <location>
        <begin position="23"/>
        <end position="434"/>
    </location>
</feature>
<feature type="signal peptide" evidence="4">
    <location>
        <begin position="1"/>
        <end position="22"/>
    </location>
</feature>
<dbReference type="AlphaFoldDB" id="A0A1H6VYA2"/>
<evidence type="ECO:0000256" key="1">
    <source>
        <dbReference type="ARBA" id="ARBA00009075"/>
    </source>
</evidence>
<dbReference type="Proteomes" id="UP000242930">
    <property type="component" value="Unassembled WGS sequence"/>
</dbReference>
<dbReference type="OrthoDB" id="6765569at2"/>
<keyword evidence="2" id="KW-0813">Transport</keyword>
<dbReference type="Pfam" id="PF03573">
    <property type="entry name" value="OprD"/>
    <property type="match status" value="1"/>
</dbReference>
<gene>
    <name evidence="5" type="ORF">SAMN05216201_104290</name>
</gene>
<name>A0A1H6VYA2_9PSED</name>
<evidence type="ECO:0000256" key="3">
    <source>
        <dbReference type="ARBA" id="ARBA00022729"/>
    </source>
</evidence>
<dbReference type="EMBL" id="FNZE01000004">
    <property type="protein sequence ID" value="SEJ09619.1"/>
    <property type="molecule type" value="Genomic_DNA"/>
</dbReference>
<proteinExistence type="inferred from homology"/>